<gene>
    <name evidence="1" type="ORF">FIBSPDRAFT_706310</name>
</gene>
<protein>
    <recommendedName>
        <fullName evidence="2">Aspartic peptidase DDI1-type domain-containing protein</fullName>
    </recommendedName>
</protein>
<name>A0A166AN24_9AGAM</name>
<organism evidence="1">
    <name type="scientific">Athelia psychrophila</name>
    <dbReference type="NCBI Taxonomy" id="1759441"/>
    <lineage>
        <taxon>Eukaryota</taxon>
        <taxon>Fungi</taxon>
        <taxon>Dikarya</taxon>
        <taxon>Basidiomycota</taxon>
        <taxon>Agaricomycotina</taxon>
        <taxon>Agaricomycetes</taxon>
        <taxon>Agaricomycetidae</taxon>
        <taxon>Atheliales</taxon>
        <taxon>Atheliaceae</taxon>
        <taxon>Athelia</taxon>
    </lineage>
</organism>
<evidence type="ECO:0000313" key="1">
    <source>
        <dbReference type="EMBL" id="KZP11781.1"/>
    </source>
</evidence>
<dbReference type="OrthoDB" id="2799149at2759"/>
<sequence length="105" mass="11676">STTDSITPEFGFVSRTKQFKLDEQVTLQLGCVGSRSKISYGAVTPVNIVGIEAEMYFDIVNIDRYDAILGTPFLEKYGVCIDFKRRGVVVDGVFHKTFSLSEEIA</sequence>
<accession>A0A166AN24</accession>
<dbReference type="EMBL" id="KV417658">
    <property type="protein sequence ID" value="KZP11781.1"/>
    <property type="molecule type" value="Genomic_DNA"/>
</dbReference>
<dbReference type="STRING" id="436010.A0A166AN24"/>
<dbReference type="InterPro" id="IPR021109">
    <property type="entry name" value="Peptidase_aspartic_dom_sf"/>
</dbReference>
<feature type="non-terminal residue" evidence="1">
    <location>
        <position position="105"/>
    </location>
</feature>
<evidence type="ECO:0008006" key="2">
    <source>
        <dbReference type="Google" id="ProtNLM"/>
    </source>
</evidence>
<dbReference type="AlphaFoldDB" id="A0A166AN24"/>
<reference evidence="1" key="1">
    <citation type="journal article" date="2016" name="Mol. Biol. Evol.">
        <title>Comparative Genomics of Early-Diverging Mushroom-Forming Fungi Provides Insights into the Origins of Lignocellulose Decay Capabilities.</title>
        <authorList>
            <person name="Nagy L.G."/>
            <person name="Riley R."/>
            <person name="Tritt A."/>
            <person name="Adam C."/>
            <person name="Daum C."/>
            <person name="Floudas D."/>
            <person name="Sun H."/>
            <person name="Yadav J.S."/>
            <person name="Pangilinan J."/>
            <person name="Larsson K.H."/>
            <person name="Matsuura K."/>
            <person name="Barry K."/>
            <person name="Labutti K."/>
            <person name="Kuo R."/>
            <person name="Ohm R.A."/>
            <person name="Bhattacharya S.S."/>
            <person name="Shirouzu T."/>
            <person name="Yoshinaga Y."/>
            <person name="Martin F.M."/>
            <person name="Grigoriev I.V."/>
            <person name="Hibbett D.S."/>
        </authorList>
    </citation>
    <scope>NUCLEOTIDE SEQUENCE [LARGE SCALE GENOMIC DNA]</scope>
    <source>
        <strain evidence="1">CBS 109695</strain>
    </source>
</reference>
<feature type="non-terminal residue" evidence="1">
    <location>
        <position position="1"/>
    </location>
</feature>
<proteinExistence type="predicted"/>
<dbReference type="Gene3D" id="2.40.70.10">
    <property type="entry name" value="Acid Proteases"/>
    <property type="match status" value="1"/>
</dbReference>